<evidence type="ECO:0000256" key="2">
    <source>
        <dbReference type="ARBA" id="ARBA00006679"/>
    </source>
</evidence>
<dbReference type="PANTHER" id="PTHR33452:SF1">
    <property type="entry name" value="INNER MEMBRANE PROTEIN YPHA-RELATED"/>
    <property type="match status" value="1"/>
</dbReference>
<dbReference type="InterPro" id="IPR032808">
    <property type="entry name" value="DoxX"/>
</dbReference>
<gene>
    <name evidence="8" type="ORF">PGX00_16060</name>
</gene>
<dbReference type="InterPro" id="IPR051907">
    <property type="entry name" value="DoxX-like_oxidoreductase"/>
</dbReference>
<dbReference type="EMBL" id="JAQLOI010000003">
    <property type="protein sequence ID" value="MDB1125073.1"/>
    <property type="molecule type" value="Genomic_DNA"/>
</dbReference>
<evidence type="ECO:0000256" key="4">
    <source>
        <dbReference type="ARBA" id="ARBA00022692"/>
    </source>
</evidence>
<keyword evidence="9" id="KW-1185">Reference proteome</keyword>
<sequence>MKKLIQLITKPNTLGFHELLLRLYMGAAMMWHGQGKLFNLDGTAMFFSKIGVEPAYPMAVMASLGETFGGIAVMLGFFTRLGALANCVSLTVAFVLLGWPNGFDVRAGGYEYQGALLVAYIFILANGAGRFSVDKFIYSKAQ</sequence>
<evidence type="ECO:0000313" key="9">
    <source>
        <dbReference type="Proteomes" id="UP001210678"/>
    </source>
</evidence>
<keyword evidence="5 7" id="KW-1133">Transmembrane helix</keyword>
<evidence type="ECO:0000256" key="3">
    <source>
        <dbReference type="ARBA" id="ARBA00022475"/>
    </source>
</evidence>
<feature type="transmembrane region" description="Helical" evidence="7">
    <location>
        <begin position="12"/>
        <end position="31"/>
    </location>
</feature>
<reference evidence="8 9" key="1">
    <citation type="submission" date="2023-01" db="EMBL/GenBank/DDBJ databases">
        <title>Vibrio sp. KJ40-1 sp.nov, isolated from marine algae.</title>
        <authorList>
            <person name="Butt M."/>
            <person name="Kim J.M.J."/>
            <person name="Jeon C.O.C."/>
        </authorList>
    </citation>
    <scope>NUCLEOTIDE SEQUENCE [LARGE SCALE GENOMIC DNA]</scope>
    <source>
        <strain evidence="8 9">KJ40-1</strain>
    </source>
</reference>
<accession>A0ABT4YU57</accession>
<comment type="similarity">
    <text evidence="2">Belongs to the DoxX family.</text>
</comment>
<dbReference type="RefSeq" id="WP_272138447.1">
    <property type="nucleotide sequence ID" value="NZ_JAQLOI010000003.1"/>
</dbReference>
<proteinExistence type="inferred from homology"/>
<evidence type="ECO:0000256" key="5">
    <source>
        <dbReference type="ARBA" id="ARBA00022989"/>
    </source>
</evidence>
<comment type="caution">
    <text evidence="8">The sequence shown here is derived from an EMBL/GenBank/DDBJ whole genome shotgun (WGS) entry which is preliminary data.</text>
</comment>
<evidence type="ECO:0000256" key="7">
    <source>
        <dbReference type="SAM" id="Phobius"/>
    </source>
</evidence>
<dbReference type="Proteomes" id="UP001210678">
    <property type="component" value="Unassembled WGS sequence"/>
</dbReference>
<evidence type="ECO:0000256" key="1">
    <source>
        <dbReference type="ARBA" id="ARBA00004651"/>
    </source>
</evidence>
<protein>
    <submittedName>
        <fullName evidence="8">DoxX family protein</fullName>
    </submittedName>
</protein>
<feature type="transmembrane region" description="Helical" evidence="7">
    <location>
        <begin position="55"/>
        <end position="78"/>
    </location>
</feature>
<feature type="transmembrane region" description="Helical" evidence="7">
    <location>
        <begin position="83"/>
        <end position="100"/>
    </location>
</feature>
<evidence type="ECO:0000256" key="6">
    <source>
        <dbReference type="ARBA" id="ARBA00023136"/>
    </source>
</evidence>
<feature type="transmembrane region" description="Helical" evidence="7">
    <location>
        <begin position="112"/>
        <end position="133"/>
    </location>
</feature>
<keyword evidence="6 7" id="KW-0472">Membrane</keyword>
<keyword evidence="3" id="KW-1003">Cell membrane</keyword>
<keyword evidence="4 7" id="KW-0812">Transmembrane</keyword>
<dbReference type="PANTHER" id="PTHR33452">
    <property type="entry name" value="OXIDOREDUCTASE CATD-RELATED"/>
    <property type="match status" value="1"/>
</dbReference>
<evidence type="ECO:0000313" key="8">
    <source>
        <dbReference type="EMBL" id="MDB1125073.1"/>
    </source>
</evidence>
<dbReference type="Pfam" id="PF07681">
    <property type="entry name" value="DoxX"/>
    <property type="match status" value="1"/>
</dbReference>
<name>A0ABT4YU57_9VIBR</name>
<organism evidence="8 9">
    <name type="scientific">Vibrio algarum</name>
    <dbReference type="NCBI Taxonomy" id="3020714"/>
    <lineage>
        <taxon>Bacteria</taxon>
        <taxon>Pseudomonadati</taxon>
        <taxon>Pseudomonadota</taxon>
        <taxon>Gammaproteobacteria</taxon>
        <taxon>Vibrionales</taxon>
        <taxon>Vibrionaceae</taxon>
        <taxon>Vibrio</taxon>
    </lineage>
</organism>
<comment type="subcellular location">
    <subcellularLocation>
        <location evidence="1">Cell membrane</location>
        <topology evidence="1">Multi-pass membrane protein</topology>
    </subcellularLocation>
</comment>